<dbReference type="InterPro" id="IPR050324">
    <property type="entry name" value="CDP-alcohol_PTase-I"/>
</dbReference>
<feature type="transmembrane region" description="Helical" evidence="16">
    <location>
        <begin position="237"/>
        <end position="256"/>
    </location>
</feature>
<feature type="transmembrane region" description="Helical" evidence="16">
    <location>
        <begin position="31"/>
        <end position="51"/>
    </location>
</feature>
<dbReference type="RefSeq" id="WP_205104208.1">
    <property type="nucleotide sequence ID" value="NZ_JACJJC010000022.1"/>
</dbReference>
<evidence type="ECO:0000256" key="16">
    <source>
        <dbReference type="SAM" id="Phobius"/>
    </source>
</evidence>
<keyword evidence="11 16" id="KW-0472">Membrane</keyword>
<keyword evidence="13" id="KW-1208">Phospholipid metabolism</keyword>
<dbReference type="Proteomes" id="UP000715095">
    <property type="component" value="Unassembled WGS sequence"/>
</dbReference>
<dbReference type="InterPro" id="IPR048254">
    <property type="entry name" value="CDP_ALCOHOL_P_TRANSF_CS"/>
</dbReference>
<keyword evidence="6" id="KW-0444">Lipid biosynthesis</keyword>
<evidence type="ECO:0000256" key="5">
    <source>
        <dbReference type="ARBA" id="ARBA00017171"/>
    </source>
</evidence>
<dbReference type="Pfam" id="PF01066">
    <property type="entry name" value="CDP-OH_P_transf"/>
    <property type="match status" value="1"/>
</dbReference>
<dbReference type="EMBL" id="JACJJC010000022">
    <property type="protein sequence ID" value="MBM6704836.1"/>
    <property type="molecule type" value="Genomic_DNA"/>
</dbReference>
<evidence type="ECO:0000256" key="6">
    <source>
        <dbReference type="ARBA" id="ARBA00022516"/>
    </source>
</evidence>
<dbReference type="NCBIfam" id="TIGR00473">
    <property type="entry name" value="pssA"/>
    <property type="match status" value="1"/>
</dbReference>
<dbReference type="PROSITE" id="PS00379">
    <property type="entry name" value="CDP_ALCOHOL_P_TRANSF"/>
    <property type="match status" value="1"/>
</dbReference>
<sequence>MTTNTNGSAPRRESLASIGHRRLQAVRSKGIYVLPNAFTAAAFFAAFYGIIQAMNGNFSSAAIAVFFSMLFDGMDGRVARLTHTQSEFGVQMDSLADAVSFGVAPALIVYEYALVDLGKLGWACAFIYAFCAILRLARFNINVGIVSKNYFQGLPSPAAAALVCGFVWLAVENKLPDWLVVHQSTLAFIVTLYAGLTMVSNAPFFSGKSYAVVRTIPFWAVVVFSIAFIVISSNPSLSIFVLFCIYALSGFVYEFWCWWKGRPNPIQADIAAQQKALEEAEAQAHAAEQH</sequence>
<keyword evidence="10" id="KW-0443">Lipid metabolism</keyword>
<keyword evidence="8 16" id="KW-0812">Transmembrane</keyword>
<dbReference type="InterPro" id="IPR000462">
    <property type="entry name" value="CDP-OH_P_trans"/>
</dbReference>
<evidence type="ECO:0000256" key="14">
    <source>
        <dbReference type="ARBA" id="ARBA00032361"/>
    </source>
</evidence>
<comment type="caution">
    <text evidence="17">The sequence shown here is derived from an EMBL/GenBank/DDBJ whole genome shotgun (WGS) entry which is preliminary data.</text>
</comment>
<evidence type="ECO:0000256" key="13">
    <source>
        <dbReference type="ARBA" id="ARBA00023264"/>
    </source>
</evidence>
<evidence type="ECO:0000256" key="8">
    <source>
        <dbReference type="ARBA" id="ARBA00022692"/>
    </source>
</evidence>
<evidence type="ECO:0000256" key="9">
    <source>
        <dbReference type="ARBA" id="ARBA00022989"/>
    </source>
</evidence>
<feature type="transmembrane region" description="Helical" evidence="16">
    <location>
        <begin position="181"/>
        <end position="199"/>
    </location>
</feature>
<evidence type="ECO:0000256" key="4">
    <source>
        <dbReference type="ARBA" id="ARBA00013174"/>
    </source>
</evidence>
<evidence type="ECO:0000313" key="18">
    <source>
        <dbReference type="Proteomes" id="UP000715095"/>
    </source>
</evidence>
<feature type="transmembrane region" description="Helical" evidence="16">
    <location>
        <begin position="149"/>
        <end position="169"/>
    </location>
</feature>
<dbReference type="PANTHER" id="PTHR14269:SF61">
    <property type="entry name" value="CDP-DIACYLGLYCEROL--SERINE O-PHOSPHATIDYLTRANSFERASE"/>
    <property type="match status" value="1"/>
</dbReference>
<dbReference type="InterPro" id="IPR043130">
    <property type="entry name" value="CDP-OH_PTrfase_TM_dom"/>
</dbReference>
<protein>
    <recommendedName>
        <fullName evidence="5">CDP-diacylglycerol--serine O-phosphatidyltransferase</fullName>
        <ecNumber evidence="4">2.7.8.8</ecNumber>
    </recommendedName>
    <alternativeName>
        <fullName evidence="14">Phosphatidylserine synthase</fullName>
    </alternativeName>
</protein>
<dbReference type="InterPro" id="IPR004533">
    <property type="entry name" value="CDP-diaglyc--ser_O-PTrfase"/>
</dbReference>
<feature type="transmembrane region" description="Helical" evidence="16">
    <location>
        <begin position="120"/>
        <end position="137"/>
    </location>
</feature>
<comment type="catalytic activity">
    <reaction evidence="1">
        <text>a CDP-1,2-diacyl-sn-glycerol + L-serine = a 1,2-diacyl-sn-glycero-3-phospho-L-serine + CMP + H(+)</text>
        <dbReference type="Rhea" id="RHEA:16913"/>
        <dbReference type="ChEBI" id="CHEBI:15378"/>
        <dbReference type="ChEBI" id="CHEBI:33384"/>
        <dbReference type="ChEBI" id="CHEBI:57262"/>
        <dbReference type="ChEBI" id="CHEBI:58332"/>
        <dbReference type="ChEBI" id="CHEBI:60377"/>
        <dbReference type="EC" id="2.7.8.8"/>
    </reaction>
</comment>
<keyword evidence="9 16" id="KW-1133">Transmembrane helix</keyword>
<accession>A0ABS2DU04</accession>
<comment type="similarity">
    <text evidence="3 15">Belongs to the CDP-alcohol phosphatidyltransferase class-I family.</text>
</comment>
<evidence type="ECO:0000256" key="11">
    <source>
        <dbReference type="ARBA" id="ARBA00023136"/>
    </source>
</evidence>
<proteinExistence type="inferred from homology"/>
<comment type="subcellular location">
    <subcellularLocation>
        <location evidence="2">Endomembrane system</location>
        <topology evidence="2">Multi-pass membrane protein</topology>
    </subcellularLocation>
</comment>
<gene>
    <name evidence="17" type="primary">pssA</name>
    <name evidence="17" type="ORF">H6A60_10130</name>
</gene>
<evidence type="ECO:0000256" key="1">
    <source>
        <dbReference type="ARBA" id="ARBA00000287"/>
    </source>
</evidence>
<evidence type="ECO:0000256" key="12">
    <source>
        <dbReference type="ARBA" id="ARBA00023209"/>
    </source>
</evidence>
<evidence type="ECO:0000256" key="3">
    <source>
        <dbReference type="ARBA" id="ARBA00010441"/>
    </source>
</evidence>
<dbReference type="GO" id="GO:0003882">
    <property type="term" value="F:CDP-diacylglycerol-serine O-phosphatidyltransferase activity"/>
    <property type="evidence" value="ECO:0007669"/>
    <property type="project" value="UniProtKB-EC"/>
</dbReference>
<evidence type="ECO:0000256" key="7">
    <source>
        <dbReference type="ARBA" id="ARBA00022679"/>
    </source>
</evidence>
<name>A0ABS2DU04_9BURK</name>
<dbReference type="Gene3D" id="1.20.120.1760">
    <property type="match status" value="1"/>
</dbReference>
<feature type="transmembrane region" description="Helical" evidence="16">
    <location>
        <begin position="211"/>
        <end position="231"/>
    </location>
</feature>
<dbReference type="EC" id="2.7.8.8" evidence="4"/>
<evidence type="ECO:0000256" key="15">
    <source>
        <dbReference type="RuleBase" id="RU003750"/>
    </source>
</evidence>
<reference evidence="17 18" key="1">
    <citation type="journal article" date="2021" name="Sci. Rep.">
        <title>The distribution of antibiotic resistance genes in chicken gut microbiota commensals.</title>
        <authorList>
            <person name="Juricova H."/>
            <person name="Matiasovicova J."/>
            <person name="Kubasova T."/>
            <person name="Cejkova D."/>
            <person name="Rychlik I."/>
        </authorList>
    </citation>
    <scope>NUCLEOTIDE SEQUENCE [LARGE SCALE GENOMIC DNA]</scope>
    <source>
        <strain evidence="17 18">An829</strain>
    </source>
</reference>
<keyword evidence="12" id="KW-0594">Phospholipid biosynthesis</keyword>
<evidence type="ECO:0000256" key="10">
    <source>
        <dbReference type="ARBA" id="ARBA00023098"/>
    </source>
</evidence>
<dbReference type="PANTHER" id="PTHR14269">
    <property type="entry name" value="CDP-DIACYLGLYCEROL--GLYCEROL-3-PHOSPHATE 3-PHOSPHATIDYLTRANSFERASE-RELATED"/>
    <property type="match status" value="1"/>
</dbReference>
<keyword evidence="7 15" id="KW-0808">Transferase</keyword>
<evidence type="ECO:0000256" key="2">
    <source>
        <dbReference type="ARBA" id="ARBA00004127"/>
    </source>
</evidence>
<evidence type="ECO:0000313" key="17">
    <source>
        <dbReference type="EMBL" id="MBM6704836.1"/>
    </source>
</evidence>
<organism evidence="17 18">
    <name type="scientific">Sutterella massiliensis</name>
    <dbReference type="NCBI Taxonomy" id="1816689"/>
    <lineage>
        <taxon>Bacteria</taxon>
        <taxon>Pseudomonadati</taxon>
        <taxon>Pseudomonadota</taxon>
        <taxon>Betaproteobacteria</taxon>
        <taxon>Burkholderiales</taxon>
        <taxon>Sutterellaceae</taxon>
        <taxon>Sutterella</taxon>
    </lineage>
</organism>
<keyword evidence="18" id="KW-1185">Reference proteome</keyword>